<organism evidence="2 3">
    <name type="scientific">Sorangium cellulosum</name>
    <name type="common">Polyangium cellulosum</name>
    <dbReference type="NCBI Taxonomy" id="56"/>
    <lineage>
        <taxon>Bacteria</taxon>
        <taxon>Pseudomonadati</taxon>
        <taxon>Myxococcota</taxon>
        <taxon>Polyangia</taxon>
        <taxon>Polyangiales</taxon>
        <taxon>Polyangiaceae</taxon>
        <taxon>Sorangium</taxon>
    </lineage>
</organism>
<sequence>MTTAIRDEVLKRWRARGFHGGLWTDPPGRVWKDYVHDDDELLMVLEGELELELGGRTLVPGIGEEIEIRAGVVHTVRNRGGTTARWLYAYGRLG</sequence>
<feature type="domain" description="Cupin type-2" evidence="1">
    <location>
        <begin position="22"/>
        <end position="89"/>
    </location>
</feature>
<dbReference type="InterPro" id="IPR013096">
    <property type="entry name" value="Cupin_2"/>
</dbReference>
<dbReference type="EMBL" id="JEMA01000470">
    <property type="protein sequence ID" value="KYF69442.1"/>
    <property type="molecule type" value="Genomic_DNA"/>
</dbReference>
<evidence type="ECO:0000313" key="3">
    <source>
        <dbReference type="Proteomes" id="UP000075260"/>
    </source>
</evidence>
<dbReference type="RefSeq" id="WP_061608394.1">
    <property type="nucleotide sequence ID" value="NZ_JEMA01000470.1"/>
</dbReference>
<evidence type="ECO:0000313" key="2">
    <source>
        <dbReference type="EMBL" id="KYF69442.1"/>
    </source>
</evidence>
<name>A0A150QNM9_SORCE</name>
<evidence type="ECO:0000259" key="1">
    <source>
        <dbReference type="Pfam" id="PF07883"/>
    </source>
</evidence>
<dbReference type="Proteomes" id="UP000075260">
    <property type="component" value="Unassembled WGS sequence"/>
</dbReference>
<proteinExistence type="predicted"/>
<dbReference type="InterPro" id="IPR014710">
    <property type="entry name" value="RmlC-like_jellyroll"/>
</dbReference>
<comment type="caution">
    <text evidence="2">The sequence shown here is derived from an EMBL/GenBank/DDBJ whole genome shotgun (WGS) entry which is preliminary data.</text>
</comment>
<dbReference type="SUPFAM" id="SSF51182">
    <property type="entry name" value="RmlC-like cupins"/>
    <property type="match status" value="1"/>
</dbReference>
<dbReference type="InterPro" id="IPR011051">
    <property type="entry name" value="RmlC_Cupin_sf"/>
</dbReference>
<dbReference type="AlphaFoldDB" id="A0A150QNM9"/>
<accession>A0A150QNM9</accession>
<dbReference type="OrthoDB" id="9793521at2"/>
<dbReference type="Pfam" id="PF07883">
    <property type="entry name" value="Cupin_2"/>
    <property type="match status" value="1"/>
</dbReference>
<protein>
    <submittedName>
        <fullName evidence="2">Cupin domain-containing protein</fullName>
    </submittedName>
</protein>
<gene>
    <name evidence="2" type="ORF">BE15_36095</name>
</gene>
<dbReference type="Gene3D" id="2.60.120.10">
    <property type="entry name" value="Jelly Rolls"/>
    <property type="match status" value="1"/>
</dbReference>
<reference evidence="2 3" key="1">
    <citation type="submission" date="2014-02" db="EMBL/GenBank/DDBJ databases">
        <title>The small core and large imbalanced accessory genome model reveals a collaborative survival strategy of Sorangium cellulosum strains in nature.</title>
        <authorList>
            <person name="Han K."/>
            <person name="Peng R."/>
            <person name="Blom J."/>
            <person name="Li Y.-Z."/>
        </authorList>
    </citation>
    <scope>NUCLEOTIDE SEQUENCE [LARGE SCALE GENOMIC DNA]</scope>
    <source>
        <strain evidence="2 3">So0008-312</strain>
    </source>
</reference>